<dbReference type="SMART" id="SM00342">
    <property type="entry name" value="HTH_ARAC"/>
    <property type="match status" value="1"/>
</dbReference>
<protein>
    <submittedName>
        <fullName evidence="6">AraC family transcriptional regulator</fullName>
    </submittedName>
</protein>
<name>A0A7X8XVW6_9BACT</name>
<dbReference type="GO" id="GO:0003700">
    <property type="term" value="F:DNA-binding transcription factor activity"/>
    <property type="evidence" value="ECO:0007669"/>
    <property type="project" value="InterPro"/>
</dbReference>
<dbReference type="RefSeq" id="WP_168882210.1">
    <property type="nucleotide sequence ID" value="NZ_JABAIL010000003.1"/>
</dbReference>
<evidence type="ECO:0000256" key="2">
    <source>
        <dbReference type="ARBA" id="ARBA00023125"/>
    </source>
</evidence>
<reference evidence="6 7" key="1">
    <citation type="submission" date="2020-04" db="EMBL/GenBank/DDBJ databases">
        <title>Flammeovirga sp. SR4, a novel species isolated from seawater.</title>
        <authorList>
            <person name="Wang X."/>
        </authorList>
    </citation>
    <scope>NUCLEOTIDE SEQUENCE [LARGE SCALE GENOMIC DNA]</scope>
    <source>
        <strain evidence="6 7">SR4</strain>
    </source>
</reference>
<evidence type="ECO:0000256" key="3">
    <source>
        <dbReference type="ARBA" id="ARBA00023163"/>
    </source>
</evidence>
<keyword evidence="3" id="KW-0804">Transcription</keyword>
<dbReference type="PRINTS" id="PR00032">
    <property type="entry name" value="HTHARAC"/>
</dbReference>
<evidence type="ECO:0000256" key="4">
    <source>
        <dbReference type="SAM" id="Coils"/>
    </source>
</evidence>
<sequence length="302" mass="35035">MKNNIVEINSITQIHNSLDIQKPKHPLVSVIPMSLLSQYNYGDYTYVMDLYQISLKTGVSGAITYGRNSYDFQEGTLVFSKPGQSLSYSENEGTDGEEGWMLIFHPDLIRKSPLGESIDNYTFFSYEANEALHLSNDEKQILTELIQKIEREYENNIDRHSQELIISNIEMVLKYCTRYFDRQFYTRTNLNKDAFSKFEKLLKSYYIDELHLDLGIPTVKYCATELNMSSHYLSDMLRKETGKSAQEHIYNFVINKAKTRLLSSSESISQVAYSLGFEYPQHFSKLFKSKTGYSPVEYRKSS</sequence>
<gene>
    <name evidence="6" type="ORF">HGP29_09750</name>
</gene>
<dbReference type="Proteomes" id="UP000585050">
    <property type="component" value="Unassembled WGS sequence"/>
</dbReference>
<dbReference type="InterPro" id="IPR009057">
    <property type="entry name" value="Homeodomain-like_sf"/>
</dbReference>
<proteinExistence type="predicted"/>
<dbReference type="InterPro" id="IPR018060">
    <property type="entry name" value="HTH_AraC"/>
</dbReference>
<dbReference type="SUPFAM" id="SSF46689">
    <property type="entry name" value="Homeodomain-like"/>
    <property type="match status" value="1"/>
</dbReference>
<evidence type="ECO:0000259" key="5">
    <source>
        <dbReference type="PROSITE" id="PS01124"/>
    </source>
</evidence>
<dbReference type="PANTHER" id="PTHR43280">
    <property type="entry name" value="ARAC-FAMILY TRANSCRIPTIONAL REGULATOR"/>
    <property type="match status" value="1"/>
</dbReference>
<dbReference type="PROSITE" id="PS01124">
    <property type="entry name" value="HTH_ARAC_FAMILY_2"/>
    <property type="match status" value="1"/>
</dbReference>
<evidence type="ECO:0000256" key="1">
    <source>
        <dbReference type="ARBA" id="ARBA00023015"/>
    </source>
</evidence>
<keyword evidence="4" id="KW-0175">Coiled coil</keyword>
<dbReference type="EMBL" id="JABAIL010000003">
    <property type="protein sequence ID" value="NLR91490.1"/>
    <property type="molecule type" value="Genomic_DNA"/>
</dbReference>
<dbReference type="Pfam" id="PF12833">
    <property type="entry name" value="HTH_18"/>
    <property type="match status" value="1"/>
</dbReference>
<dbReference type="AlphaFoldDB" id="A0A7X8XVW6"/>
<comment type="caution">
    <text evidence="6">The sequence shown here is derived from an EMBL/GenBank/DDBJ whole genome shotgun (WGS) entry which is preliminary data.</text>
</comment>
<accession>A0A7X8XVW6</accession>
<keyword evidence="2" id="KW-0238">DNA-binding</keyword>
<dbReference type="Gene3D" id="1.10.10.60">
    <property type="entry name" value="Homeodomain-like"/>
    <property type="match status" value="2"/>
</dbReference>
<feature type="coiled-coil region" evidence="4">
    <location>
        <begin position="132"/>
        <end position="159"/>
    </location>
</feature>
<dbReference type="GO" id="GO:0043565">
    <property type="term" value="F:sequence-specific DNA binding"/>
    <property type="evidence" value="ECO:0007669"/>
    <property type="project" value="InterPro"/>
</dbReference>
<evidence type="ECO:0000313" key="6">
    <source>
        <dbReference type="EMBL" id="NLR91490.1"/>
    </source>
</evidence>
<keyword evidence="7" id="KW-1185">Reference proteome</keyword>
<dbReference type="PANTHER" id="PTHR43280:SF32">
    <property type="entry name" value="TRANSCRIPTIONAL REGULATORY PROTEIN"/>
    <property type="match status" value="1"/>
</dbReference>
<dbReference type="InterPro" id="IPR020449">
    <property type="entry name" value="Tscrpt_reg_AraC-type_HTH"/>
</dbReference>
<feature type="domain" description="HTH araC/xylS-type" evidence="5">
    <location>
        <begin position="200"/>
        <end position="301"/>
    </location>
</feature>
<evidence type="ECO:0000313" key="7">
    <source>
        <dbReference type="Proteomes" id="UP000585050"/>
    </source>
</evidence>
<organism evidence="6 7">
    <name type="scientific">Flammeovirga agarivorans</name>
    <dbReference type="NCBI Taxonomy" id="2726742"/>
    <lineage>
        <taxon>Bacteria</taxon>
        <taxon>Pseudomonadati</taxon>
        <taxon>Bacteroidota</taxon>
        <taxon>Cytophagia</taxon>
        <taxon>Cytophagales</taxon>
        <taxon>Flammeovirgaceae</taxon>
        <taxon>Flammeovirga</taxon>
    </lineage>
</organism>
<keyword evidence="1" id="KW-0805">Transcription regulation</keyword>